<dbReference type="EC" id="3.1.6.1" evidence="7"/>
<dbReference type="InterPro" id="IPR050738">
    <property type="entry name" value="Sulfatase"/>
</dbReference>
<dbReference type="EMBL" id="CP019791">
    <property type="protein sequence ID" value="AQT68840.1"/>
    <property type="molecule type" value="Genomic_DNA"/>
</dbReference>
<dbReference type="InterPro" id="IPR017850">
    <property type="entry name" value="Alkaline_phosphatase_core_sf"/>
</dbReference>
<dbReference type="AlphaFoldDB" id="A0A1U9NML5"/>
<feature type="signal peptide" evidence="5">
    <location>
        <begin position="1"/>
        <end position="24"/>
    </location>
</feature>
<dbReference type="CDD" id="cd16145">
    <property type="entry name" value="ARS_like"/>
    <property type="match status" value="1"/>
</dbReference>
<dbReference type="KEGG" id="alus:STSP2_02016"/>
<evidence type="ECO:0000259" key="6">
    <source>
        <dbReference type="Pfam" id="PF00884"/>
    </source>
</evidence>
<keyword evidence="3 7" id="KW-0378">Hydrolase</keyword>
<dbReference type="SUPFAM" id="SSF53649">
    <property type="entry name" value="Alkaline phosphatase-like"/>
    <property type="match status" value="1"/>
</dbReference>
<keyword evidence="8" id="KW-1185">Reference proteome</keyword>
<accession>A0A1U9NML5</accession>
<evidence type="ECO:0000256" key="1">
    <source>
        <dbReference type="ARBA" id="ARBA00008779"/>
    </source>
</evidence>
<dbReference type="GO" id="GO:0046872">
    <property type="term" value="F:metal ion binding"/>
    <property type="evidence" value="ECO:0007669"/>
    <property type="project" value="UniProtKB-KW"/>
</dbReference>
<keyword evidence="2" id="KW-0479">Metal-binding</keyword>
<dbReference type="InterPro" id="IPR024607">
    <property type="entry name" value="Sulfatase_CS"/>
</dbReference>
<dbReference type="Gene3D" id="3.40.720.10">
    <property type="entry name" value="Alkaline Phosphatase, subunit A"/>
    <property type="match status" value="1"/>
</dbReference>
<evidence type="ECO:0000313" key="8">
    <source>
        <dbReference type="Proteomes" id="UP000189674"/>
    </source>
</evidence>
<evidence type="ECO:0000256" key="5">
    <source>
        <dbReference type="SAM" id="SignalP"/>
    </source>
</evidence>
<protein>
    <submittedName>
        <fullName evidence="7">Arylsulfatase</fullName>
        <ecNumber evidence="7">3.1.6.1</ecNumber>
    </submittedName>
</protein>
<reference evidence="8" key="1">
    <citation type="submission" date="2017-02" db="EMBL/GenBank/DDBJ databases">
        <title>Comparative genomics and description of representatives of a novel lineage of planctomycetes thriving in anoxic sediments.</title>
        <authorList>
            <person name="Spring S."/>
            <person name="Bunk B."/>
            <person name="Sproer C."/>
        </authorList>
    </citation>
    <scope>NUCLEOTIDE SEQUENCE [LARGE SCALE GENOMIC DNA]</scope>
    <source>
        <strain evidence="8">ST-NAGAB-D1</strain>
    </source>
</reference>
<dbReference type="PROSITE" id="PS00523">
    <property type="entry name" value="SULFATASE_1"/>
    <property type="match status" value="1"/>
</dbReference>
<organism evidence="7 8">
    <name type="scientific">Anaerohalosphaera lusitana</name>
    <dbReference type="NCBI Taxonomy" id="1936003"/>
    <lineage>
        <taxon>Bacteria</taxon>
        <taxon>Pseudomonadati</taxon>
        <taxon>Planctomycetota</taxon>
        <taxon>Phycisphaerae</taxon>
        <taxon>Sedimentisphaerales</taxon>
        <taxon>Anaerohalosphaeraceae</taxon>
        <taxon>Anaerohalosphaera</taxon>
    </lineage>
</organism>
<dbReference type="GO" id="GO:0004065">
    <property type="term" value="F:arylsulfatase activity"/>
    <property type="evidence" value="ECO:0007669"/>
    <property type="project" value="UniProtKB-EC"/>
</dbReference>
<evidence type="ECO:0000256" key="4">
    <source>
        <dbReference type="ARBA" id="ARBA00022837"/>
    </source>
</evidence>
<dbReference type="PANTHER" id="PTHR42693:SF53">
    <property type="entry name" value="ENDO-4-O-SULFATASE"/>
    <property type="match status" value="1"/>
</dbReference>
<dbReference type="PANTHER" id="PTHR42693">
    <property type="entry name" value="ARYLSULFATASE FAMILY MEMBER"/>
    <property type="match status" value="1"/>
</dbReference>
<dbReference type="STRING" id="1936003.STSP2_02016"/>
<dbReference type="Proteomes" id="UP000189674">
    <property type="component" value="Chromosome"/>
</dbReference>
<keyword evidence="4" id="KW-0106">Calcium</keyword>
<dbReference type="InterPro" id="IPR000917">
    <property type="entry name" value="Sulfatase_N"/>
</dbReference>
<proteinExistence type="inferred from homology"/>
<sequence>MDRRSFIKAAGVTALSLTASRSFAAPQRRKPNIIYILADDLGYGELGCFGQKLIKTPNIDRIAQKGIKFTQHYSGSALCAPSRCTLMTGKHTGHCYVRNNYRLPQEGNIPIPAGEVTVAEIMKKAGYKTACIGKWGLGFPHSEGDPNNQGFDHWFGYNCQRQAHNYYPDHLWRNQQKVMLEGNKGPKQEQYSHDLLTQESLQFIETSKDKPFFLYLPYTIPHTKFQVPDLGQYAEKDWKQKHKIQAAMISRMDADVGKIVDLLQKHGIEDDTLVIFTSDNGPHGAAGTIDKFKSDGGLRSRKGRLYEGGIRVPMVAQWPGMIEPNTTTDHISAFWDFLPTCAELAGTKCPDDIDGVSFAPTLLGKKDKQKEHKYLYWELGRRQAIRKGDLKAIRRIKKDRSKDTVELYNLTEDLTEQNDISKERPELVKEMVAIMENAHKPSTVYPLYPSEKSERPDSVKHMF</sequence>
<evidence type="ECO:0000313" key="7">
    <source>
        <dbReference type="EMBL" id="AQT68840.1"/>
    </source>
</evidence>
<gene>
    <name evidence="7" type="primary">atsA_16</name>
    <name evidence="7" type="ORF">STSP2_02016</name>
</gene>
<dbReference type="RefSeq" id="WP_169853117.1">
    <property type="nucleotide sequence ID" value="NZ_CP019791.1"/>
</dbReference>
<evidence type="ECO:0000256" key="3">
    <source>
        <dbReference type="ARBA" id="ARBA00022801"/>
    </source>
</evidence>
<feature type="domain" description="Sulfatase N-terminal" evidence="6">
    <location>
        <begin position="31"/>
        <end position="346"/>
    </location>
</feature>
<name>A0A1U9NML5_9BACT</name>
<dbReference type="Gene3D" id="3.30.1120.10">
    <property type="match status" value="1"/>
</dbReference>
<dbReference type="Pfam" id="PF00884">
    <property type="entry name" value="Sulfatase"/>
    <property type="match status" value="1"/>
</dbReference>
<keyword evidence="5" id="KW-0732">Signal</keyword>
<comment type="similarity">
    <text evidence="1">Belongs to the sulfatase family.</text>
</comment>
<evidence type="ECO:0000256" key="2">
    <source>
        <dbReference type="ARBA" id="ARBA00022723"/>
    </source>
</evidence>
<feature type="chain" id="PRO_5012256697" evidence="5">
    <location>
        <begin position="25"/>
        <end position="463"/>
    </location>
</feature>